<dbReference type="CDD" id="cd16913">
    <property type="entry name" value="YkuD_like"/>
    <property type="match status" value="1"/>
</dbReference>
<comment type="pathway">
    <text evidence="8">Glycan biosynthesis.</text>
</comment>
<dbReference type="RefSeq" id="WP_117328334.1">
    <property type="nucleotide sequence ID" value="NZ_QVTE01000058.1"/>
</dbReference>
<proteinExistence type="inferred from homology"/>
<evidence type="ECO:0000256" key="7">
    <source>
        <dbReference type="ARBA" id="ARBA00023316"/>
    </source>
</evidence>
<evidence type="ECO:0000256" key="1">
    <source>
        <dbReference type="ARBA" id="ARBA00004752"/>
    </source>
</evidence>
<dbReference type="InterPro" id="IPR005490">
    <property type="entry name" value="LD_TPept_cat_dom"/>
</dbReference>
<keyword evidence="6 9" id="KW-0573">Peptidoglycan synthesis</keyword>
<evidence type="ECO:0000256" key="8">
    <source>
        <dbReference type="ARBA" id="ARBA00060592"/>
    </source>
</evidence>
<feature type="active site" description="Nucleophile" evidence="9">
    <location>
        <position position="130"/>
    </location>
</feature>
<evidence type="ECO:0000256" key="6">
    <source>
        <dbReference type="ARBA" id="ARBA00022984"/>
    </source>
</evidence>
<dbReference type="GO" id="GO:0071555">
    <property type="term" value="P:cell wall organization"/>
    <property type="evidence" value="ECO:0007669"/>
    <property type="project" value="UniProtKB-UniRule"/>
</dbReference>
<evidence type="ECO:0000256" key="5">
    <source>
        <dbReference type="ARBA" id="ARBA00022960"/>
    </source>
</evidence>
<organism evidence="11 12">
    <name type="scientific">Peribacillus saganii</name>
    <dbReference type="NCBI Taxonomy" id="2303992"/>
    <lineage>
        <taxon>Bacteria</taxon>
        <taxon>Bacillati</taxon>
        <taxon>Bacillota</taxon>
        <taxon>Bacilli</taxon>
        <taxon>Bacillales</taxon>
        <taxon>Bacillaceae</taxon>
        <taxon>Peribacillus</taxon>
    </lineage>
</organism>
<keyword evidence="3" id="KW-0808">Transferase</keyword>
<keyword evidence="5 9" id="KW-0133">Cell shape</keyword>
<evidence type="ECO:0000256" key="4">
    <source>
        <dbReference type="ARBA" id="ARBA00022801"/>
    </source>
</evidence>
<comment type="similarity">
    <text evidence="2">Belongs to the YkuD family.</text>
</comment>
<dbReference type="FunFam" id="2.40.440.10:FF:000003">
    <property type="entry name" value="L,D-transpeptidase YciB"/>
    <property type="match status" value="1"/>
</dbReference>
<dbReference type="GO" id="GO:0071972">
    <property type="term" value="F:peptidoglycan L,D-transpeptidase activity"/>
    <property type="evidence" value="ECO:0007669"/>
    <property type="project" value="TreeGrafter"/>
</dbReference>
<dbReference type="EMBL" id="QVTE01000058">
    <property type="protein sequence ID" value="RFU64230.1"/>
    <property type="molecule type" value="Genomic_DNA"/>
</dbReference>
<dbReference type="GO" id="GO:0005576">
    <property type="term" value="C:extracellular region"/>
    <property type="evidence" value="ECO:0007669"/>
    <property type="project" value="TreeGrafter"/>
</dbReference>
<evidence type="ECO:0000313" key="12">
    <source>
        <dbReference type="Proteomes" id="UP000264541"/>
    </source>
</evidence>
<feature type="domain" description="L,D-TPase catalytic" evidence="10">
    <location>
        <begin position="30"/>
        <end position="154"/>
    </location>
</feature>
<dbReference type="GO" id="GO:0008360">
    <property type="term" value="P:regulation of cell shape"/>
    <property type="evidence" value="ECO:0007669"/>
    <property type="project" value="UniProtKB-UniRule"/>
</dbReference>
<evidence type="ECO:0000256" key="9">
    <source>
        <dbReference type="PROSITE-ProRule" id="PRU01373"/>
    </source>
</evidence>
<dbReference type="PROSITE" id="PS52029">
    <property type="entry name" value="LD_TPASE"/>
    <property type="match status" value="1"/>
</dbReference>
<evidence type="ECO:0000259" key="10">
    <source>
        <dbReference type="PROSITE" id="PS52029"/>
    </source>
</evidence>
<dbReference type="Gene3D" id="2.40.440.10">
    <property type="entry name" value="L,D-transpeptidase catalytic domain-like"/>
    <property type="match status" value="1"/>
</dbReference>
<keyword evidence="12" id="KW-1185">Reference proteome</keyword>
<dbReference type="PANTHER" id="PTHR30582">
    <property type="entry name" value="L,D-TRANSPEPTIDASE"/>
    <property type="match status" value="1"/>
</dbReference>
<sequence length="171" mass="19134">MKFFHVLLALTMFSPLWPFDLNRNPAPGDPFIIVNKANNKLAFIDDNKVQFIVPAGTGKSNELTPEGLFTVKVKAVNPYYRKKDIPGGDPRNPLGTRWIGFDAKGTDGRIYGVHGTNQPWTVGKYVSQGCIRLKKEDVEKLYQRVPIGTKILVTTSSKSFLQLGKENRAIK</sequence>
<dbReference type="OrthoDB" id="9787225at2"/>
<reference evidence="11 12" key="1">
    <citation type="submission" date="2018-08" db="EMBL/GenBank/DDBJ databases">
        <title>Bacillus chawlae sp. nov., Bacillus glennii sp. nov., and Bacillus saganii sp. nov. Isolated from the Vehicle Assembly Building at Kennedy Space Center where the Viking Spacecraft were Assembled.</title>
        <authorList>
            <person name="Seuylemezian A."/>
            <person name="Vaishampayan P."/>
        </authorList>
    </citation>
    <scope>NUCLEOTIDE SEQUENCE [LARGE SCALE GENOMIC DNA]</scope>
    <source>
        <strain evidence="11 12">V47-23a</strain>
    </source>
</reference>
<evidence type="ECO:0000313" key="11">
    <source>
        <dbReference type="EMBL" id="RFU64230.1"/>
    </source>
</evidence>
<dbReference type="Proteomes" id="UP000264541">
    <property type="component" value="Unassembled WGS sequence"/>
</dbReference>
<keyword evidence="4" id="KW-0378">Hydrolase</keyword>
<dbReference type="AlphaFoldDB" id="A0A372LED2"/>
<accession>A0A372LED2</accession>
<feature type="active site" description="Proton donor/acceptor" evidence="9">
    <location>
        <position position="114"/>
    </location>
</feature>
<comment type="caution">
    <text evidence="11">The sequence shown here is derived from an EMBL/GenBank/DDBJ whole genome shotgun (WGS) entry which is preliminary data.</text>
</comment>
<dbReference type="InterPro" id="IPR050979">
    <property type="entry name" value="LD-transpeptidase"/>
</dbReference>
<name>A0A372LED2_9BACI</name>
<protein>
    <submittedName>
        <fullName evidence="11">L,D-transpeptidase</fullName>
    </submittedName>
</protein>
<dbReference type="Pfam" id="PF03734">
    <property type="entry name" value="YkuD"/>
    <property type="match status" value="1"/>
</dbReference>
<evidence type="ECO:0000256" key="2">
    <source>
        <dbReference type="ARBA" id="ARBA00005992"/>
    </source>
</evidence>
<keyword evidence="7 9" id="KW-0961">Cell wall biogenesis/degradation</keyword>
<gene>
    <name evidence="11" type="ORF">D0469_19120</name>
</gene>
<dbReference type="SUPFAM" id="SSF141523">
    <property type="entry name" value="L,D-transpeptidase catalytic domain-like"/>
    <property type="match status" value="1"/>
</dbReference>
<dbReference type="GO" id="GO:0016740">
    <property type="term" value="F:transferase activity"/>
    <property type="evidence" value="ECO:0007669"/>
    <property type="project" value="UniProtKB-KW"/>
</dbReference>
<dbReference type="GO" id="GO:0018104">
    <property type="term" value="P:peptidoglycan-protein cross-linking"/>
    <property type="evidence" value="ECO:0007669"/>
    <property type="project" value="TreeGrafter"/>
</dbReference>
<dbReference type="InterPro" id="IPR038063">
    <property type="entry name" value="Transpep_catalytic_dom"/>
</dbReference>
<dbReference type="PANTHER" id="PTHR30582:SF4">
    <property type="entry name" value="L,D-TRANSPEPTIDASE YQJB-RELATED"/>
    <property type="match status" value="1"/>
</dbReference>
<evidence type="ECO:0000256" key="3">
    <source>
        <dbReference type="ARBA" id="ARBA00022679"/>
    </source>
</evidence>
<dbReference type="UniPathway" id="UPA00219"/>
<comment type="pathway">
    <text evidence="1 9">Cell wall biogenesis; peptidoglycan biosynthesis.</text>
</comment>